<evidence type="ECO:0000313" key="3">
    <source>
        <dbReference type="Proteomes" id="UP000030655"/>
    </source>
</evidence>
<dbReference type="EMBL" id="KK365141">
    <property type="protein sequence ID" value="KCZ81489.1"/>
    <property type="molecule type" value="Genomic_DNA"/>
</dbReference>
<gene>
    <name evidence="2" type="ORF">H312_01067</name>
</gene>
<dbReference type="GO" id="GO:0004674">
    <property type="term" value="F:protein serine/threonine kinase activity"/>
    <property type="evidence" value="ECO:0007669"/>
    <property type="project" value="UniProtKB-KW"/>
</dbReference>
<dbReference type="InterPro" id="IPR053235">
    <property type="entry name" value="Ser_Thr_kinase"/>
</dbReference>
<dbReference type="PANTHER" id="PTHR24361">
    <property type="entry name" value="MITOGEN-ACTIVATED KINASE KINASE KINASE"/>
    <property type="match status" value="1"/>
</dbReference>
<dbReference type="OrthoDB" id="8693905at2759"/>
<reference evidence="3" key="1">
    <citation type="submission" date="2013-02" db="EMBL/GenBank/DDBJ databases">
        <authorList>
            <consortium name="The Broad Institute Genome Sequencing Platform"/>
            <person name="Cuomo C."/>
            <person name="Becnel J."/>
            <person name="Sanscrainte N."/>
            <person name="Walker B."/>
            <person name="Young S.K."/>
            <person name="Zeng Q."/>
            <person name="Gargeya S."/>
            <person name="Fitzgerald M."/>
            <person name="Haas B."/>
            <person name="Abouelleil A."/>
            <person name="Alvarado L."/>
            <person name="Arachchi H.M."/>
            <person name="Berlin A.M."/>
            <person name="Chapman S.B."/>
            <person name="Dewar J."/>
            <person name="Goldberg J."/>
            <person name="Griggs A."/>
            <person name="Gujja S."/>
            <person name="Hansen M."/>
            <person name="Howarth C."/>
            <person name="Imamovic A."/>
            <person name="Larimer J."/>
            <person name="McCowan C."/>
            <person name="Murphy C."/>
            <person name="Neiman D."/>
            <person name="Pearson M."/>
            <person name="Priest M."/>
            <person name="Roberts A."/>
            <person name="Saif S."/>
            <person name="Shea T."/>
            <person name="Sisk P."/>
            <person name="Sykes S."/>
            <person name="Wortman J."/>
            <person name="Nusbaum C."/>
            <person name="Birren B."/>
        </authorList>
    </citation>
    <scope>NUCLEOTIDE SEQUENCE [LARGE SCALE GENOMIC DNA]</scope>
    <source>
        <strain evidence="3">PRA339</strain>
    </source>
</reference>
<keyword evidence="2" id="KW-0418">Kinase</keyword>
<dbReference type="PROSITE" id="PS50011">
    <property type="entry name" value="PROTEIN_KINASE_DOM"/>
    <property type="match status" value="1"/>
</dbReference>
<dbReference type="InterPro" id="IPR000719">
    <property type="entry name" value="Prot_kinase_dom"/>
</dbReference>
<keyword evidence="2" id="KW-0808">Transferase</keyword>
<protein>
    <submittedName>
        <fullName evidence="2">Serine/threonine protein kinase</fullName>
    </submittedName>
</protein>
<sequence length="440" mass="51886">MSDNINDYAKIKELGRTSTGITYLAKDTTTDKLVALKEINRFSCDVMRDLAAEQLLKKNHKEFVPTKVIVLIDEKSRVLRTNFRDADLIKGRQYSYIKNKDDSVILWEELSCYDDYDLFFIRDLIECGSVASILRSHFVLSEEIIKSFVYQILCMLDDLHKQDIYMKFMDNKSVLVRLDGTLVFTNYYLNKDKLQDIRLSIAEKETSYFFVPDGSLDKKISEYCNCHVCNFIVPCDCNDCLSKTCTKRKELFKSDVYSLGMMILEMLYGDFNSLQDEYSKEIDQIVLKANNLLKEEEEYYPISQDVRIKDLKENCKEIARKFKKGTVCEECKDKPVVKDENSLCSYICKFKKQKEIMKEVTNTRKFKTKLSIPDDLFSIIIQCLTNDDRKRPSVSELLEHKYFDDIRVYKKEEAIDFYSFNEEYNKNQEFFKKINKKLLE</sequence>
<dbReference type="Gene3D" id="3.30.200.20">
    <property type="entry name" value="Phosphorylase Kinase, domain 1"/>
    <property type="match status" value="1"/>
</dbReference>
<dbReference type="Proteomes" id="UP000030655">
    <property type="component" value="Unassembled WGS sequence"/>
</dbReference>
<feature type="domain" description="Protein kinase" evidence="1">
    <location>
        <begin position="8"/>
        <end position="403"/>
    </location>
</feature>
<dbReference type="STRING" id="1288291.A0A059F3B9"/>
<dbReference type="SUPFAM" id="SSF56112">
    <property type="entry name" value="Protein kinase-like (PK-like)"/>
    <property type="match status" value="1"/>
</dbReference>
<accession>A0A059F3B9</accession>
<proteinExistence type="predicted"/>
<evidence type="ECO:0000259" key="1">
    <source>
        <dbReference type="PROSITE" id="PS50011"/>
    </source>
</evidence>
<dbReference type="VEuPathDB" id="MicrosporidiaDB:H312_01067"/>
<reference evidence="2 3" key="2">
    <citation type="submission" date="2014-03" db="EMBL/GenBank/DDBJ databases">
        <title>The Genome Sequence of Anncaliia algerae insect isolate PRA339.</title>
        <authorList>
            <consortium name="The Broad Institute Genome Sequencing Platform"/>
            <consortium name="The Broad Institute Genome Sequencing Center for Infectious Disease"/>
            <person name="Cuomo C."/>
            <person name="Becnel J."/>
            <person name="Sanscrainte N."/>
            <person name="Walker B."/>
            <person name="Young S.K."/>
            <person name="Zeng Q."/>
            <person name="Gargeya S."/>
            <person name="Fitzgerald M."/>
            <person name="Haas B."/>
            <person name="Abouelleil A."/>
            <person name="Alvarado L."/>
            <person name="Arachchi H.M."/>
            <person name="Berlin A.M."/>
            <person name="Chapman S.B."/>
            <person name="Dewar J."/>
            <person name="Goldberg J."/>
            <person name="Griggs A."/>
            <person name="Gujja S."/>
            <person name="Hansen M."/>
            <person name="Howarth C."/>
            <person name="Imamovic A."/>
            <person name="Larimer J."/>
            <person name="McCowan C."/>
            <person name="Murphy C."/>
            <person name="Neiman D."/>
            <person name="Pearson M."/>
            <person name="Priest M."/>
            <person name="Roberts A."/>
            <person name="Saif S."/>
            <person name="Shea T."/>
            <person name="Sisk P."/>
            <person name="Sykes S."/>
            <person name="Wortman J."/>
            <person name="Nusbaum C."/>
            <person name="Birren B."/>
        </authorList>
    </citation>
    <scope>NUCLEOTIDE SEQUENCE [LARGE SCALE GENOMIC DNA]</scope>
    <source>
        <strain evidence="2 3">PRA339</strain>
    </source>
</reference>
<dbReference type="Gene3D" id="1.10.510.10">
    <property type="entry name" value="Transferase(Phosphotransferase) domain 1"/>
    <property type="match status" value="2"/>
</dbReference>
<dbReference type="HOGENOM" id="CLU_050707_0_0_1"/>
<dbReference type="SMART" id="SM00220">
    <property type="entry name" value="S_TKc"/>
    <property type="match status" value="1"/>
</dbReference>
<dbReference type="AlphaFoldDB" id="A0A059F3B9"/>
<dbReference type="GO" id="GO:0005524">
    <property type="term" value="F:ATP binding"/>
    <property type="evidence" value="ECO:0007669"/>
    <property type="project" value="InterPro"/>
</dbReference>
<keyword evidence="3" id="KW-1185">Reference proteome</keyword>
<name>A0A059F3B9_9MICR</name>
<organism evidence="2 3">
    <name type="scientific">Anncaliia algerae PRA339</name>
    <dbReference type="NCBI Taxonomy" id="1288291"/>
    <lineage>
        <taxon>Eukaryota</taxon>
        <taxon>Fungi</taxon>
        <taxon>Fungi incertae sedis</taxon>
        <taxon>Microsporidia</taxon>
        <taxon>Tubulinosematoidea</taxon>
        <taxon>Tubulinosematidae</taxon>
        <taxon>Anncaliia</taxon>
    </lineage>
</organism>
<dbReference type="InterPro" id="IPR011009">
    <property type="entry name" value="Kinase-like_dom_sf"/>
</dbReference>
<dbReference type="GO" id="GO:0005737">
    <property type="term" value="C:cytoplasm"/>
    <property type="evidence" value="ECO:0007669"/>
    <property type="project" value="TreeGrafter"/>
</dbReference>
<evidence type="ECO:0000313" key="2">
    <source>
        <dbReference type="EMBL" id="KCZ81489.1"/>
    </source>
</evidence>
<keyword evidence="2" id="KW-0723">Serine/threonine-protein kinase</keyword>